<dbReference type="InParanoid" id="T1FW93"/>
<sequence>MANMASACALVVSEDKSFNPIRSWSTRAAATTCVLVSISVVCTVTLVVCGVIIVREYSLASAYKKSEDCWVKNITYTELKTCHYCHKDKSKDKHAGLCIPTQFPCVRITVGYVARGRVKEGFLHSDSIEASGSFSQCSFHVCMQNMHDNVQAVEDYVDRWRLFAFRYLQERLDENTIDENVLNQIIANYYNSSSHVSGDKNSSSSNKVNWRSIMENKTAADAGVSSRFFCYYNVDEPHDVIEQKNYTIWDVVHCMLWPSLIIAICCLLFLYIEAHRRNLTCCGVRETEMSGTHIITNHASANIKRGKNVSKKQHYVLNNYSNSAKLSK</sequence>
<evidence type="ECO:0000256" key="5">
    <source>
        <dbReference type="ARBA" id="ARBA00023065"/>
    </source>
</evidence>
<keyword evidence="6 9" id="KW-0472">Membrane</keyword>
<dbReference type="GO" id="GO:0015459">
    <property type="term" value="F:potassium channel regulator activity"/>
    <property type="evidence" value="ECO:0000318"/>
    <property type="project" value="GO_Central"/>
</dbReference>
<evidence type="ECO:0000313" key="10">
    <source>
        <dbReference type="EMBL" id="ESN90847.1"/>
    </source>
</evidence>
<protein>
    <submittedName>
        <fullName evidence="10 11">Uncharacterized protein</fullName>
    </submittedName>
</protein>
<dbReference type="PANTHER" id="PTHR10258:SF8">
    <property type="entry name" value="CALCIUM-ACTIVATED POTASSIUM CHANNEL BK ALPHA SUBUNIT DOMAIN-CONTAINING PROTEIN"/>
    <property type="match status" value="1"/>
</dbReference>
<dbReference type="Pfam" id="PF03185">
    <property type="entry name" value="CaKB"/>
    <property type="match status" value="1"/>
</dbReference>
<proteinExistence type="predicted"/>
<dbReference type="Proteomes" id="UP000015101">
    <property type="component" value="Unassembled WGS sequence"/>
</dbReference>
<evidence type="ECO:0000256" key="8">
    <source>
        <dbReference type="ARBA" id="ARBA00023303"/>
    </source>
</evidence>
<dbReference type="PANTHER" id="PTHR10258">
    <property type="entry name" value="CALCIUM-ACTIVATED POTASSIUM CHANNEL SUBUNIT BETA"/>
    <property type="match status" value="1"/>
</dbReference>
<keyword evidence="2" id="KW-0813">Transport</keyword>
<dbReference type="EnsemblMetazoa" id="HelroT194635">
    <property type="protein sequence ID" value="HelroP194635"/>
    <property type="gene ID" value="HelroG194635"/>
</dbReference>
<evidence type="ECO:0000256" key="1">
    <source>
        <dbReference type="ARBA" id="ARBA00004141"/>
    </source>
</evidence>
<feature type="transmembrane region" description="Helical" evidence="9">
    <location>
        <begin position="251"/>
        <end position="272"/>
    </location>
</feature>
<dbReference type="AlphaFoldDB" id="T1FW93"/>
<reference evidence="12" key="1">
    <citation type="submission" date="2012-12" db="EMBL/GenBank/DDBJ databases">
        <authorList>
            <person name="Hellsten U."/>
            <person name="Grimwood J."/>
            <person name="Chapman J.A."/>
            <person name="Shapiro H."/>
            <person name="Aerts A."/>
            <person name="Otillar R.P."/>
            <person name="Terry A.Y."/>
            <person name="Boore J.L."/>
            <person name="Simakov O."/>
            <person name="Marletaz F."/>
            <person name="Cho S.-J."/>
            <person name="Edsinger-Gonzales E."/>
            <person name="Havlak P."/>
            <person name="Kuo D.-H."/>
            <person name="Larsson T."/>
            <person name="Lv J."/>
            <person name="Arendt D."/>
            <person name="Savage R."/>
            <person name="Osoegawa K."/>
            <person name="de Jong P."/>
            <person name="Lindberg D.R."/>
            <person name="Seaver E.C."/>
            <person name="Weisblat D.A."/>
            <person name="Putnam N.H."/>
            <person name="Grigoriev I.V."/>
            <person name="Rokhsar D.S."/>
        </authorList>
    </citation>
    <scope>NUCLEOTIDE SEQUENCE</scope>
</reference>
<reference evidence="10 12" key="2">
    <citation type="journal article" date="2013" name="Nature">
        <title>Insights into bilaterian evolution from three spiralian genomes.</title>
        <authorList>
            <person name="Simakov O."/>
            <person name="Marletaz F."/>
            <person name="Cho S.J."/>
            <person name="Edsinger-Gonzales E."/>
            <person name="Havlak P."/>
            <person name="Hellsten U."/>
            <person name="Kuo D.H."/>
            <person name="Larsson T."/>
            <person name="Lv J."/>
            <person name="Arendt D."/>
            <person name="Savage R."/>
            <person name="Osoegawa K."/>
            <person name="de Jong P."/>
            <person name="Grimwood J."/>
            <person name="Chapman J.A."/>
            <person name="Shapiro H."/>
            <person name="Aerts A."/>
            <person name="Otillar R.P."/>
            <person name="Terry A.Y."/>
            <person name="Boore J.L."/>
            <person name="Grigoriev I.V."/>
            <person name="Lindberg D.R."/>
            <person name="Seaver E.C."/>
            <person name="Weisblat D.A."/>
            <person name="Putnam N.H."/>
            <person name="Rokhsar D.S."/>
        </authorList>
    </citation>
    <scope>NUCLEOTIDE SEQUENCE</scope>
</reference>
<accession>T1FW93</accession>
<dbReference type="GO" id="GO:0005513">
    <property type="term" value="P:detection of calcium ion"/>
    <property type="evidence" value="ECO:0000318"/>
    <property type="project" value="GO_Central"/>
</dbReference>
<evidence type="ECO:0000313" key="12">
    <source>
        <dbReference type="Proteomes" id="UP000015101"/>
    </source>
</evidence>
<dbReference type="KEGG" id="hro:HELRODRAFT_194635"/>
<gene>
    <name evidence="11" type="primary">20213089</name>
    <name evidence="10" type="ORF">HELRODRAFT_194635</name>
</gene>
<keyword evidence="3 9" id="KW-0812">Transmembrane</keyword>
<keyword evidence="7" id="KW-0325">Glycoprotein</keyword>
<keyword evidence="8" id="KW-0407">Ion channel</keyword>
<dbReference type="EMBL" id="KB097744">
    <property type="protein sequence ID" value="ESN90847.1"/>
    <property type="molecule type" value="Genomic_DNA"/>
</dbReference>
<dbReference type="GeneID" id="20213089"/>
<dbReference type="CTD" id="20213089"/>
<keyword evidence="4 9" id="KW-1133">Transmembrane helix</keyword>
<keyword evidence="5" id="KW-0406">Ion transport</keyword>
<dbReference type="RefSeq" id="XP_009031051.1">
    <property type="nucleotide sequence ID" value="XM_009032803.1"/>
</dbReference>
<evidence type="ECO:0000256" key="7">
    <source>
        <dbReference type="ARBA" id="ARBA00023180"/>
    </source>
</evidence>
<dbReference type="InterPro" id="IPR003930">
    <property type="entry name" value="K_chnl_Ca-activ_BK_bsu"/>
</dbReference>
<dbReference type="GO" id="GO:0008076">
    <property type="term" value="C:voltage-gated potassium channel complex"/>
    <property type="evidence" value="ECO:0000318"/>
    <property type="project" value="GO_Central"/>
</dbReference>
<dbReference type="EMBL" id="AMQM01008248">
    <property type="status" value="NOT_ANNOTATED_CDS"/>
    <property type="molecule type" value="Genomic_DNA"/>
</dbReference>
<reference evidence="11" key="3">
    <citation type="submission" date="2015-06" db="UniProtKB">
        <authorList>
            <consortium name="EnsemblMetazoa"/>
        </authorList>
    </citation>
    <scope>IDENTIFICATION</scope>
</reference>
<evidence type="ECO:0000256" key="9">
    <source>
        <dbReference type="SAM" id="Phobius"/>
    </source>
</evidence>
<dbReference type="OMA" id="WRSIMEN"/>
<organism evidence="11 12">
    <name type="scientific">Helobdella robusta</name>
    <name type="common">Californian leech</name>
    <dbReference type="NCBI Taxonomy" id="6412"/>
    <lineage>
        <taxon>Eukaryota</taxon>
        <taxon>Metazoa</taxon>
        <taxon>Spiralia</taxon>
        <taxon>Lophotrochozoa</taxon>
        <taxon>Annelida</taxon>
        <taxon>Clitellata</taxon>
        <taxon>Hirudinea</taxon>
        <taxon>Rhynchobdellida</taxon>
        <taxon>Glossiphoniidae</taxon>
        <taxon>Helobdella</taxon>
    </lineage>
</organism>
<evidence type="ECO:0000313" key="11">
    <source>
        <dbReference type="EnsemblMetazoa" id="HelroP194635"/>
    </source>
</evidence>
<keyword evidence="12" id="KW-1185">Reference proteome</keyword>
<dbReference type="HOGENOM" id="CLU_848048_0_0_1"/>
<evidence type="ECO:0000256" key="4">
    <source>
        <dbReference type="ARBA" id="ARBA00022989"/>
    </source>
</evidence>
<evidence type="ECO:0000256" key="2">
    <source>
        <dbReference type="ARBA" id="ARBA00022448"/>
    </source>
</evidence>
<evidence type="ECO:0000256" key="6">
    <source>
        <dbReference type="ARBA" id="ARBA00023136"/>
    </source>
</evidence>
<name>T1FW93_HELRO</name>
<feature type="transmembrane region" description="Helical" evidence="9">
    <location>
        <begin position="28"/>
        <end position="54"/>
    </location>
</feature>
<evidence type="ECO:0000256" key="3">
    <source>
        <dbReference type="ARBA" id="ARBA00022692"/>
    </source>
</evidence>
<comment type="subcellular location">
    <subcellularLocation>
        <location evidence="1">Membrane</location>
        <topology evidence="1">Multi-pass membrane protein</topology>
    </subcellularLocation>
</comment>
<dbReference type="GO" id="GO:0015269">
    <property type="term" value="F:calcium-activated potassium channel activity"/>
    <property type="evidence" value="ECO:0000318"/>
    <property type="project" value="GO_Central"/>
</dbReference>